<gene>
    <name evidence="3" type="ORF">IEQ34_014095</name>
</gene>
<evidence type="ECO:0000313" key="3">
    <source>
        <dbReference type="EMBL" id="KAH0456188.1"/>
    </source>
</evidence>
<dbReference type="PANTHER" id="PTHR43447">
    <property type="entry name" value="ALPHA-AMYLASE"/>
    <property type="match status" value="1"/>
</dbReference>
<dbReference type="SUPFAM" id="SSF51445">
    <property type="entry name" value="(Trans)glycosidases"/>
    <property type="match status" value="1"/>
</dbReference>
<comment type="caution">
    <text evidence="3">The sequence shown here is derived from an EMBL/GenBank/DDBJ whole genome shotgun (WGS) entry which is preliminary data.</text>
</comment>
<dbReference type="Proteomes" id="UP000775213">
    <property type="component" value="Unassembled WGS sequence"/>
</dbReference>
<accession>A0AAV7GKL7</accession>
<keyword evidence="4" id="KW-1185">Reference proteome</keyword>
<name>A0AAV7GKL7_DENCH</name>
<proteinExistence type="inferred from homology"/>
<sequence>MADIVINHRVGTTQGHGGAYNRFDGIPMSWDEHAITSCSGGLGNQSTGSNFPGVPNIDHTQPFVRKEIINWLIWLRENLKFQDFRFDFAKGYDANFVKEYVKQSKPIFSVGEYWDSCSYSSASQLDYNQGAIIVCFYSKICIVFSICENQDEGQFQEESVTFFLRASISY</sequence>
<dbReference type="InterPro" id="IPR017853">
    <property type="entry name" value="GH"/>
</dbReference>
<protein>
    <recommendedName>
        <fullName evidence="2">1,4-alpha-D-glucan glucanohydrolase</fullName>
    </recommendedName>
</protein>
<organism evidence="3 4">
    <name type="scientific">Dendrobium chrysotoxum</name>
    <name type="common">Orchid</name>
    <dbReference type="NCBI Taxonomy" id="161865"/>
    <lineage>
        <taxon>Eukaryota</taxon>
        <taxon>Viridiplantae</taxon>
        <taxon>Streptophyta</taxon>
        <taxon>Embryophyta</taxon>
        <taxon>Tracheophyta</taxon>
        <taxon>Spermatophyta</taxon>
        <taxon>Magnoliopsida</taxon>
        <taxon>Liliopsida</taxon>
        <taxon>Asparagales</taxon>
        <taxon>Orchidaceae</taxon>
        <taxon>Epidendroideae</taxon>
        <taxon>Malaxideae</taxon>
        <taxon>Dendrobiinae</taxon>
        <taxon>Dendrobium</taxon>
    </lineage>
</organism>
<dbReference type="EMBL" id="JAGFBR010000013">
    <property type="protein sequence ID" value="KAH0456188.1"/>
    <property type="molecule type" value="Genomic_DNA"/>
</dbReference>
<dbReference type="AlphaFoldDB" id="A0AAV7GKL7"/>
<comment type="similarity">
    <text evidence="1">Belongs to the glycosyl hydrolase 13 family.</text>
</comment>
<reference evidence="3 4" key="1">
    <citation type="journal article" date="2021" name="Hortic Res">
        <title>Chromosome-scale assembly of the Dendrobium chrysotoxum genome enhances the understanding of orchid evolution.</title>
        <authorList>
            <person name="Zhang Y."/>
            <person name="Zhang G.Q."/>
            <person name="Zhang D."/>
            <person name="Liu X.D."/>
            <person name="Xu X.Y."/>
            <person name="Sun W.H."/>
            <person name="Yu X."/>
            <person name="Zhu X."/>
            <person name="Wang Z.W."/>
            <person name="Zhao X."/>
            <person name="Zhong W.Y."/>
            <person name="Chen H."/>
            <person name="Yin W.L."/>
            <person name="Huang T."/>
            <person name="Niu S.C."/>
            <person name="Liu Z.J."/>
        </authorList>
    </citation>
    <scope>NUCLEOTIDE SEQUENCE [LARGE SCALE GENOMIC DNA]</scope>
    <source>
        <strain evidence="3">Lindl</strain>
    </source>
</reference>
<evidence type="ECO:0000256" key="1">
    <source>
        <dbReference type="ARBA" id="ARBA00008061"/>
    </source>
</evidence>
<evidence type="ECO:0000313" key="4">
    <source>
        <dbReference type="Proteomes" id="UP000775213"/>
    </source>
</evidence>
<dbReference type="Gene3D" id="3.20.20.80">
    <property type="entry name" value="Glycosidases"/>
    <property type="match status" value="1"/>
</dbReference>
<evidence type="ECO:0000256" key="2">
    <source>
        <dbReference type="ARBA" id="ARBA00030238"/>
    </source>
</evidence>